<reference evidence="1 2" key="1">
    <citation type="submission" date="2020-08" db="EMBL/GenBank/DDBJ databases">
        <title>Genomic Encyclopedia of Type Strains, Phase III (KMG-III): the genomes of soil and plant-associated and newly described type strains.</title>
        <authorList>
            <person name="Whitman W."/>
        </authorList>
    </citation>
    <scope>NUCLEOTIDE SEQUENCE [LARGE SCALE GENOMIC DNA]</scope>
    <source>
        <strain evidence="1 2">CECT 3287</strain>
    </source>
</reference>
<keyword evidence="2" id="KW-1185">Reference proteome</keyword>
<evidence type="ECO:0000313" key="2">
    <source>
        <dbReference type="Proteomes" id="UP000590749"/>
    </source>
</evidence>
<dbReference type="EMBL" id="JACHXF010000008">
    <property type="protein sequence ID" value="MBB3096403.1"/>
    <property type="molecule type" value="Genomic_DNA"/>
</dbReference>
<proteinExistence type="predicted"/>
<name>A0A7W5AHI7_9ACTN</name>
<evidence type="ECO:0000313" key="1">
    <source>
        <dbReference type="EMBL" id="MBB3096403.1"/>
    </source>
</evidence>
<dbReference type="RefSeq" id="WP_183221853.1">
    <property type="nucleotide sequence ID" value="NZ_BMPW01000007.1"/>
</dbReference>
<dbReference type="Proteomes" id="UP000590749">
    <property type="component" value="Unassembled WGS sequence"/>
</dbReference>
<protein>
    <submittedName>
        <fullName evidence="1">Putative ATPase</fullName>
    </submittedName>
</protein>
<organism evidence="1 2">
    <name type="scientific">Actinoplanes campanulatus</name>
    <dbReference type="NCBI Taxonomy" id="113559"/>
    <lineage>
        <taxon>Bacteria</taxon>
        <taxon>Bacillati</taxon>
        <taxon>Actinomycetota</taxon>
        <taxon>Actinomycetes</taxon>
        <taxon>Micromonosporales</taxon>
        <taxon>Micromonosporaceae</taxon>
        <taxon>Actinoplanes</taxon>
    </lineage>
</organism>
<accession>A0A7W5AHI7</accession>
<dbReference type="AlphaFoldDB" id="A0A7W5AHI7"/>
<comment type="caution">
    <text evidence="1">The sequence shown here is derived from an EMBL/GenBank/DDBJ whole genome shotgun (WGS) entry which is preliminary data.</text>
</comment>
<gene>
    <name evidence="1" type="ORF">FHR83_004073</name>
</gene>
<sequence length="62" mass="6760">MPSPSFSAARVLQSTLTAAITGAAWSDLIWISEIGYDQADAVVLTRAFLADPDRFLDRMLTD</sequence>